<gene>
    <name evidence="4" type="ORF">DFJ65_2203</name>
</gene>
<evidence type="ECO:0000259" key="3">
    <source>
        <dbReference type="Pfam" id="PF25583"/>
    </source>
</evidence>
<feature type="domain" description="WYL" evidence="1">
    <location>
        <begin position="147"/>
        <end position="213"/>
    </location>
</feature>
<dbReference type="Pfam" id="PF25583">
    <property type="entry name" value="WCX"/>
    <property type="match status" value="1"/>
</dbReference>
<dbReference type="InterPro" id="IPR028349">
    <property type="entry name" value="PafC-like"/>
</dbReference>
<feature type="domain" description="WCX" evidence="3">
    <location>
        <begin position="241"/>
        <end position="315"/>
    </location>
</feature>
<organism evidence="4 5">
    <name type="scientific">Calidifontibacter indicus</name>
    <dbReference type="NCBI Taxonomy" id="419650"/>
    <lineage>
        <taxon>Bacteria</taxon>
        <taxon>Bacillati</taxon>
        <taxon>Actinomycetota</taxon>
        <taxon>Actinomycetes</taxon>
        <taxon>Micrococcales</taxon>
        <taxon>Dermacoccaceae</taxon>
        <taxon>Calidifontibacter</taxon>
    </lineage>
</organism>
<accession>A0A3D9UNX3</accession>
<dbReference type="InterPro" id="IPR051534">
    <property type="entry name" value="CBASS_pafABC_assoc_protein"/>
</dbReference>
<dbReference type="PANTHER" id="PTHR34580:SF1">
    <property type="entry name" value="PROTEIN PAFC"/>
    <property type="match status" value="1"/>
</dbReference>
<dbReference type="PROSITE" id="PS52050">
    <property type="entry name" value="WYL"/>
    <property type="match status" value="1"/>
</dbReference>
<dbReference type="Pfam" id="PF19187">
    <property type="entry name" value="HTH_PafC"/>
    <property type="match status" value="1"/>
</dbReference>
<name>A0A3D9UNX3_9MICO</name>
<sequence>MAAESATHRLARLLTMVPWLMHRQGIDIEEAAKELGVSPAQVEADLNLLFVCGTPGHMPDDLIEAEWEGGKVFVGNADTIARPLRLGVDEALALIVGLRTLAAVPGLGERDAIECALAKLIDAAGDASAASMRVRISTDDGEQTRWLALARQAIAEHRRLRLNYLVAARDESTERDVDPMRVVLMDDHWYLEGWCHRADDVRMFRLDRIETLQLLDADGTPPAQARPRELGDSVFSPGADAVSVTLELQPQAGWVVDYYPVDQVTRADDGGLTTTLRTNDLHWVRQLVWRLGGAARVVAPDDLRASVEQGAREALAAYGG</sequence>
<dbReference type="GO" id="GO:0000502">
    <property type="term" value="C:proteasome complex"/>
    <property type="evidence" value="ECO:0007669"/>
    <property type="project" value="UniProtKB-KW"/>
</dbReference>
<feature type="domain" description="PafC HTH" evidence="2">
    <location>
        <begin position="9"/>
        <end position="120"/>
    </location>
</feature>
<evidence type="ECO:0000313" key="5">
    <source>
        <dbReference type="Proteomes" id="UP000256253"/>
    </source>
</evidence>
<evidence type="ECO:0000313" key="4">
    <source>
        <dbReference type="EMBL" id="REF31158.1"/>
    </source>
</evidence>
<dbReference type="EMBL" id="QTUA01000001">
    <property type="protein sequence ID" value="REF31158.1"/>
    <property type="molecule type" value="Genomic_DNA"/>
</dbReference>
<evidence type="ECO:0000259" key="2">
    <source>
        <dbReference type="Pfam" id="PF19187"/>
    </source>
</evidence>
<dbReference type="Proteomes" id="UP000256253">
    <property type="component" value="Unassembled WGS sequence"/>
</dbReference>
<dbReference type="PIRSF" id="PIRSF016838">
    <property type="entry name" value="PafC"/>
    <property type="match status" value="1"/>
</dbReference>
<dbReference type="Pfam" id="PF13280">
    <property type="entry name" value="WYL"/>
    <property type="match status" value="1"/>
</dbReference>
<keyword evidence="4" id="KW-0647">Proteasome</keyword>
<keyword evidence="5" id="KW-1185">Reference proteome</keyword>
<dbReference type="OrthoDB" id="3268930at2"/>
<protein>
    <submittedName>
        <fullName evidence="4">Proteasome accessory factor C</fullName>
    </submittedName>
</protein>
<dbReference type="RefSeq" id="WP_115923046.1">
    <property type="nucleotide sequence ID" value="NZ_QTUA01000001.1"/>
</dbReference>
<dbReference type="AlphaFoldDB" id="A0A3D9UNX3"/>
<dbReference type="InterPro" id="IPR057727">
    <property type="entry name" value="WCX_dom"/>
</dbReference>
<reference evidence="4 5" key="1">
    <citation type="submission" date="2018-08" db="EMBL/GenBank/DDBJ databases">
        <title>Sequencing the genomes of 1000 actinobacteria strains.</title>
        <authorList>
            <person name="Klenk H.-P."/>
        </authorList>
    </citation>
    <scope>NUCLEOTIDE SEQUENCE [LARGE SCALE GENOMIC DNA]</scope>
    <source>
        <strain evidence="4 5">DSM 22967</strain>
    </source>
</reference>
<evidence type="ECO:0000259" key="1">
    <source>
        <dbReference type="Pfam" id="PF13280"/>
    </source>
</evidence>
<comment type="caution">
    <text evidence="4">The sequence shown here is derived from an EMBL/GenBank/DDBJ whole genome shotgun (WGS) entry which is preliminary data.</text>
</comment>
<dbReference type="PANTHER" id="PTHR34580">
    <property type="match status" value="1"/>
</dbReference>
<dbReference type="InterPro" id="IPR026881">
    <property type="entry name" value="WYL_dom"/>
</dbReference>
<proteinExistence type="predicted"/>
<dbReference type="InterPro" id="IPR043839">
    <property type="entry name" value="PafC_HTH"/>
</dbReference>